<reference evidence="2" key="1">
    <citation type="submission" date="2021-11" db="EMBL/GenBank/DDBJ databases">
        <title>Description of a new species Pelosinus isolated from the bottom sediments of Lake Baikal.</title>
        <authorList>
            <person name="Zakharyuk A."/>
        </authorList>
    </citation>
    <scope>NUCLEOTIDE SEQUENCE</scope>
    <source>
        <strain evidence="2">Bkl1</strain>
    </source>
</reference>
<evidence type="ECO:0000313" key="2">
    <source>
        <dbReference type="EMBL" id="MCC5468462.1"/>
    </source>
</evidence>
<evidence type="ECO:0000313" key="3">
    <source>
        <dbReference type="Proteomes" id="UP001165492"/>
    </source>
</evidence>
<protein>
    <submittedName>
        <fullName evidence="2">Acyl carrier protein</fullName>
    </submittedName>
</protein>
<dbReference type="InterPro" id="IPR009081">
    <property type="entry name" value="PP-bd_ACP"/>
</dbReference>
<gene>
    <name evidence="2" type="ORF">LMF89_24305</name>
</gene>
<feature type="domain" description="Carrier" evidence="1">
    <location>
        <begin position="7"/>
        <end position="66"/>
    </location>
</feature>
<evidence type="ECO:0000259" key="1">
    <source>
        <dbReference type="Pfam" id="PF00550"/>
    </source>
</evidence>
<dbReference type="EMBL" id="JAJHJB010000068">
    <property type="protein sequence ID" value="MCC5468462.1"/>
    <property type="molecule type" value="Genomic_DNA"/>
</dbReference>
<dbReference type="Pfam" id="PF00550">
    <property type="entry name" value="PP-binding"/>
    <property type="match status" value="1"/>
</dbReference>
<dbReference type="InterPro" id="IPR036736">
    <property type="entry name" value="ACP-like_sf"/>
</dbReference>
<proteinExistence type="predicted"/>
<keyword evidence="3" id="KW-1185">Reference proteome</keyword>
<organism evidence="2 3">
    <name type="scientific">Pelosinus baikalensis</name>
    <dbReference type="NCBI Taxonomy" id="2892015"/>
    <lineage>
        <taxon>Bacteria</taxon>
        <taxon>Bacillati</taxon>
        <taxon>Bacillota</taxon>
        <taxon>Negativicutes</taxon>
        <taxon>Selenomonadales</taxon>
        <taxon>Sporomusaceae</taxon>
        <taxon>Pelosinus</taxon>
    </lineage>
</organism>
<dbReference type="RefSeq" id="WP_229537355.1">
    <property type="nucleotide sequence ID" value="NZ_JAJHJB010000068.1"/>
</dbReference>
<name>A0ABS8HZV8_9FIRM</name>
<comment type="caution">
    <text evidence="2">The sequence shown here is derived from an EMBL/GenBank/DDBJ whole genome shotgun (WGS) entry which is preliminary data.</text>
</comment>
<dbReference type="Gene3D" id="1.10.1200.10">
    <property type="entry name" value="ACP-like"/>
    <property type="match status" value="1"/>
</dbReference>
<dbReference type="Proteomes" id="UP001165492">
    <property type="component" value="Unassembled WGS sequence"/>
</dbReference>
<accession>A0ABS8HZV8</accession>
<dbReference type="SUPFAM" id="SSF47336">
    <property type="entry name" value="ACP-like"/>
    <property type="match status" value="1"/>
</dbReference>
<sequence>MNQQIEQKVKKLLGEVLGIEDPLNEIRMDSDLIDDLAAESIDFIDIGFRLEKDFNLGKISMSDIFTPYLRDESSHDENKKLKNEKLEELKKYAHIKDDLLDEIERTKNSRALLKVKNLVYFVDWKLSNG</sequence>